<organism evidence="1 2">
    <name type="scientific">Sodaliphilus pleomorphus</name>
    <dbReference type="NCBI Taxonomy" id="2606626"/>
    <lineage>
        <taxon>Bacteria</taxon>
        <taxon>Pseudomonadati</taxon>
        <taxon>Bacteroidota</taxon>
        <taxon>Bacteroidia</taxon>
        <taxon>Bacteroidales</taxon>
        <taxon>Muribaculaceae</taxon>
        <taxon>Sodaliphilus</taxon>
    </lineage>
</organism>
<dbReference type="Proteomes" id="UP000483362">
    <property type="component" value="Unassembled WGS sequence"/>
</dbReference>
<dbReference type="AlphaFoldDB" id="A0A6L5XBN2"/>
<protein>
    <submittedName>
        <fullName evidence="1">HAD hydrolase family protein</fullName>
    </submittedName>
</protein>
<sequence>MMHNDNIKPSTLYVSDMDGTLLGSDSRLSAASALMLNRAIAGGVLFTVATARTPATVVPLMSGVDTRLPYICLNGAALWDNCRGDYAHVEVIDEATVRRVVGVYRRHGLAPFVYRRHGRMIHACHDGSPLSGQERQFVAERTGLELKRFFLDCDPCGEGSSAAGEAMLIFSMQDYELLRPVCDEVKAQAECTAVLYHDIFDPRSGILEIYAPGVSKAAAIERVAATTQATRVVVFGDNRNDMPMMRAASWSVAVGNAFPEVKAIASEVIGTNVQDAVPKYIIAQK</sequence>
<dbReference type="Gene3D" id="3.30.1240.10">
    <property type="match status" value="1"/>
</dbReference>
<keyword evidence="2" id="KW-1185">Reference proteome</keyword>
<evidence type="ECO:0000313" key="1">
    <source>
        <dbReference type="EMBL" id="MSS17047.1"/>
    </source>
</evidence>
<comment type="caution">
    <text evidence="1">The sequence shown here is derived from an EMBL/GenBank/DDBJ whole genome shotgun (WGS) entry which is preliminary data.</text>
</comment>
<keyword evidence="1" id="KW-0378">Hydrolase</keyword>
<dbReference type="GO" id="GO:0016791">
    <property type="term" value="F:phosphatase activity"/>
    <property type="evidence" value="ECO:0007669"/>
    <property type="project" value="TreeGrafter"/>
</dbReference>
<dbReference type="Gene3D" id="3.40.50.1000">
    <property type="entry name" value="HAD superfamily/HAD-like"/>
    <property type="match status" value="1"/>
</dbReference>
<reference evidence="1 2" key="1">
    <citation type="submission" date="2019-08" db="EMBL/GenBank/DDBJ databases">
        <title>In-depth cultivation of the pig gut microbiome towards novel bacterial diversity and tailored functional studies.</title>
        <authorList>
            <person name="Wylensek D."/>
            <person name="Hitch T.C.A."/>
            <person name="Clavel T."/>
        </authorList>
    </citation>
    <scope>NUCLEOTIDE SEQUENCE [LARGE SCALE GENOMIC DNA]</scope>
    <source>
        <strain evidence="1 2">Oil-RF-744-WCA-WT-10</strain>
    </source>
</reference>
<dbReference type="SUPFAM" id="SSF56784">
    <property type="entry name" value="HAD-like"/>
    <property type="match status" value="1"/>
</dbReference>
<dbReference type="GO" id="GO:0000287">
    <property type="term" value="F:magnesium ion binding"/>
    <property type="evidence" value="ECO:0007669"/>
    <property type="project" value="TreeGrafter"/>
</dbReference>
<dbReference type="Pfam" id="PF08282">
    <property type="entry name" value="Hydrolase_3"/>
    <property type="match status" value="1"/>
</dbReference>
<dbReference type="RefSeq" id="WP_154327552.1">
    <property type="nucleotide sequence ID" value="NZ_CP045696.1"/>
</dbReference>
<accession>A0A6L5XBN2</accession>
<dbReference type="EMBL" id="VULT01000005">
    <property type="protein sequence ID" value="MSS17047.1"/>
    <property type="molecule type" value="Genomic_DNA"/>
</dbReference>
<evidence type="ECO:0000313" key="2">
    <source>
        <dbReference type="Proteomes" id="UP000483362"/>
    </source>
</evidence>
<dbReference type="PANTHER" id="PTHR10000:SF8">
    <property type="entry name" value="HAD SUPERFAMILY HYDROLASE-LIKE, TYPE 3"/>
    <property type="match status" value="1"/>
</dbReference>
<dbReference type="PANTHER" id="PTHR10000">
    <property type="entry name" value="PHOSPHOSERINE PHOSPHATASE"/>
    <property type="match status" value="1"/>
</dbReference>
<proteinExistence type="predicted"/>
<name>A0A6L5XBN2_9BACT</name>
<dbReference type="GO" id="GO:0005829">
    <property type="term" value="C:cytosol"/>
    <property type="evidence" value="ECO:0007669"/>
    <property type="project" value="TreeGrafter"/>
</dbReference>
<dbReference type="InterPro" id="IPR036412">
    <property type="entry name" value="HAD-like_sf"/>
</dbReference>
<dbReference type="InterPro" id="IPR023214">
    <property type="entry name" value="HAD_sf"/>
</dbReference>
<gene>
    <name evidence="1" type="ORF">FYJ29_04610</name>
</gene>